<name>A0A7M5X2M9_9CNID</name>
<dbReference type="Proteomes" id="UP000594262">
    <property type="component" value="Unplaced"/>
</dbReference>
<dbReference type="EnsemblMetazoa" id="CLYHEMT016820.1">
    <property type="protein sequence ID" value="CLYHEMP016820.1"/>
    <property type="gene ID" value="CLYHEMG016820"/>
</dbReference>
<organism evidence="3 4">
    <name type="scientific">Clytia hemisphaerica</name>
    <dbReference type="NCBI Taxonomy" id="252671"/>
    <lineage>
        <taxon>Eukaryota</taxon>
        <taxon>Metazoa</taxon>
        <taxon>Cnidaria</taxon>
        <taxon>Hydrozoa</taxon>
        <taxon>Hydroidolina</taxon>
        <taxon>Leptothecata</taxon>
        <taxon>Obeliida</taxon>
        <taxon>Clytiidae</taxon>
        <taxon>Clytia</taxon>
    </lineage>
</organism>
<evidence type="ECO:0000313" key="3">
    <source>
        <dbReference type="EnsemblMetazoa" id="CLYHEMP016820.1"/>
    </source>
</evidence>
<evidence type="ECO:0000256" key="1">
    <source>
        <dbReference type="SAM" id="MobiDB-lite"/>
    </source>
</evidence>
<reference evidence="3" key="1">
    <citation type="submission" date="2021-01" db="UniProtKB">
        <authorList>
            <consortium name="EnsemblMetazoa"/>
        </authorList>
    </citation>
    <scope>IDENTIFICATION</scope>
</reference>
<protein>
    <recommendedName>
        <fullName evidence="2">Reverse transcriptase domain-containing protein</fullName>
    </recommendedName>
</protein>
<evidence type="ECO:0000313" key="4">
    <source>
        <dbReference type="Proteomes" id="UP000594262"/>
    </source>
</evidence>
<keyword evidence="4" id="KW-1185">Reference proteome</keyword>
<evidence type="ECO:0000259" key="2">
    <source>
        <dbReference type="PROSITE" id="PS50878"/>
    </source>
</evidence>
<dbReference type="Pfam" id="PF00078">
    <property type="entry name" value="RVT_1"/>
    <property type="match status" value="1"/>
</dbReference>
<dbReference type="PROSITE" id="PS50878">
    <property type="entry name" value="RT_POL"/>
    <property type="match status" value="1"/>
</dbReference>
<accession>A0A7M5X2M9</accession>
<dbReference type="OrthoDB" id="10014409at2759"/>
<feature type="region of interest" description="Disordered" evidence="1">
    <location>
        <begin position="73"/>
        <end position="102"/>
    </location>
</feature>
<sequence length="102" mass="11294">GESKQFTLSQGVRQGAILSPYMYNIYTQELISNIKALQIGTSLPNGLQTCIIVYADDIILLIPKLLLTTAHPSVRNTGLNSTKQRPKHNSSYLDPPKSNRQP</sequence>
<feature type="domain" description="Reverse transcriptase" evidence="2">
    <location>
        <begin position="1"/>
        <end position="102"/>
    </location>
</feature>
<feature type="compositionally biased region" description="Polar residues" evidence="1">
    <location>
        <begin position="73"/>
        <end position="83"/>
    </location>
</feature>
<proteinExistence type="predicted"/>
<dbReference type="InterPro" id="IPR000477">
    <property type="entry name" value="RT_dom"/>
</dbReference>
<dbReference type="AlphaFoldDB" id="A0A7M5X2M9"/>